<evidence type="ECO:0000313" key="10">
    <source>
        <dbReference type="EMBL" id="SEV96702.1"/>
    </source>
</evidence>
<comment type="similarity">
    <text evidence="2">Belongs to the ABC transporter superfamily.</text>
</comment>
<dbReference type="PANTHER" id="PTHR43553">
    <property type="entry name" value="HEAVY METAL TRANSPORTER"/>
    <property type="match status" value="1"/>
</dbReference>
<dbReference type="OrthoDB" id="9784332at2"/>
<dbReference type="InterPro" id="IPR017871">
    <property type="entry name" value="ABC_transporter-like_CS"/>
</dbReference>
<evidence type="ECO:0000256" key="1">
    <source>
        <dbReference type="ARBA" id="ARBA00004202"/>
    </source>
</evidence>
<keyword evidence="6 10" id="KW-0067">ATP-binding</keyword>
<keyword evidence="8" id="KW-0472">Membrane</keyword>
<dbReference type="InterPro" id="IPR015856">
    <property type="entry name" value="ABC_transpr_CbiO/EcfA_su"/>
</dbReference>
<dbReference type="InterPro" id="IPR050095">
    <property type="entry name" value="ECF_ABC_transporter_ATP-bd"/>
</dbReference>
<organism evidence="10 11">
    <name type="scientific">Aliicoccus persicus</name>
    <dbReference type="NCBI Taxonomy" id="930138"/>
    <lineage>
        <taxon>Bacteria</taxon>
        <taxon>Bacillati</taxon>
        <taxon>Bacillota</taxon>
        <taxon>Bacilli</taxon>
        <taxon>Bacillales</taxon>
        <taxon>Staphylococcaceae</taxon>
        <taxon>Aliicoccus</taxon>
    </lineage>
</organism>
<dbReference type="Pfam" id="PF00005">
    <property type="entry name" value="ABC_tran"/>
    <property type="match status" value="1"/>
</dbReference>
<evidence type="ECO:0000256" key="3">
    <source>
        <dbReference type="ARBA" id="ARBA00022448"/>
    </source>
</evidence>
<dbReference type="GO" id="GO:0005524">
    <property type="term" value="F:ATP binding"/>
    <property type="evidence" value="ECO:0007669"/>
    <property type="project" value="UniProtKB-KW"/>
</dbReference>
<dbReference type="InterPro" id="IPR003593">
    <property type="entry name" value="AAA+_ATPase"/>
</dbReference>
<evidence type="ECO:0000259" key="9">
    <source>
        <dbReference type="PROSITE" id="PS50893"/>
    </source>
</evidence>
<keyword evidence="5" id="KW-0547">Nucleotide-binding</keyword>
<dbReference type="GO" id="GO:0016887">
    <property type="term" value="F:ATP hydrolysis activity"/>
    <property type="evidence" value="ECO:0007669"/>
    <property type="project" value="InterPro"/>
</dbReference>
<dbReference type="EMBL" id="FOIT01000002">
    <property type="protein sequence ID" value="SEV96702.1"/>
    <property type="molecule type" value="Genomic_DNA"/>
</dbReference>
<dbReference type="SUPFAM" id="SSF52540">
    <property type="entry name" value="P-loop containing nucleoside triphosphate hydrolases"/>
    <property type="match status" value="1"/>
</dbReference>
<keyword evidence="11" id="KW-1185">Reference proteome</keyword>
<dbReference type="Gene3D" id="3.40.50.300">
    <property type="entry name" value="P-loop containing nucleotide triphosphate hydrolases"/>
    <property type="match status" value="1"/>
</dbReference>
<dbReference type="RefSeq" id="WP_091474562.1">
    <property type="nucleotide sequence ID" value="NZ_FOIT01000002.1"/>
</dbReference>
<dbReference type="GO" id="GO:0043190">
    <property type="term" value="C:ATP-binding cassette (ABC) transporter complex"/>
    <property type="evidence" value="ECO:0007669"/>
    <property type="project" value="TreeGrafter"/>
</dbReference>
<keyword evidence="3" id="KW-0813">Transport</keyword>
<dbReference type="NCBIfam" id="NF010167">
    <property type="entry name" value="PRK13648.1"/>
    <property type="match status" value="1"/>
</dbReference>
<dbReference type="PANTHER" id="PTHR43553:SF24">
    <property type="entry name" value="ENERGY-COUPLING FACTOR TRANSPORTER ATP-BINDING PROTEIN ECFA1"/>
    <property type="match status" value="1"/>
</dbReference>
<evidence type="ECO:0000256" key="2">
    <source>
        <dbReference type="ARBA" id="ARBA00005417"/>
    </source>
</evidence>
<accession>A0A662Z2P9</accession>
<gene>
    <name evidence="10" type="ORF">SAMN05192557_1046</name>
</gene>
<dbReference type="CDD" id="cd03225">
    <property type="entry name" value="ABC_cobalt_CbiO_domain1"/>
    <property type="match status" value="1"/>
</dbReference>
<comment type="subcellular location">
    <subcellularLocation>
        <location evidence="1">Cell membrane</location>
        <topology evidence="1">Peripheral membrane protein</topology>
    </subcellularLocation>
</comment>
<dbReference type="Proteomes" id="UP000243605">
    <property type="component" value="Unassembled WGS sequence"/>
</dbReference>
<sequence length="262" mass="29291">MIVLNDVTYKYDDSRRAALDNVSLRIERGDWISIVGANGSGKSTLVKLLMGILETYEGDVSINGIKVTEENTRALHKNFSIVLQNPDNQFVGATVEDDVAFSLENLEVPREEMLEIVDTVLQEVGMLEYKKHEPSRLSGGQKQRIAIASALATDPDVLILDEATSMLDPQGRRDVLKLVQAVHKKRKTTIIYVTHDLTEVFRSDAVIVMNQGQVRLKGSVDTIYSNPHILEENNLVLPFEIKISTALLNQSIMSYAKLVRKL</sequence>
<evidence type="ECO:0000256" key="7">
    <source>
        <dbReference type="ARBA" id="ARBA00022967"/>
    </source>
</evidence>
<keyword evidence="4" id="KW-1003">Cell membrane</keyword>
<evidence type="ECO:0000256" key="5">
    <source>
        <dbReference type="ARBA" id="ARBA00022741"/>
    </source>
</evidence>
<dbReference type="InterPro" id="IPR003439">
    <property type="entry name" value="ABC_transporter-like_ATP-bd"/>
</dbReference>
<dbReference type="GO" id="GO:0015087">
    <property type="term" value="F:cobalt ion transmembrane transporter activity"/>
    <property type="evidence" value="ECO:0007669"/>
    <property type="project" value="UniProtKB-ARBA"/>
</dbReference>
<dbReference type="AlphaFoldDB" id="A0A662Z2P9"/>
<dbReference type="PROSITE" id="PS00211">
    <property type="entry name" value="ABC_TRANSPORTER_1"/>
    <property type="match status" value="1"/>
</dbReference>
<evidence type="ECO:0000313" key="11">
    <source>
        <dbReference type="Proteomes" id="UP000243605"/>
    </source>
</evidence>
<dbReference type="InterPro" id="IPR030947">
    <property type="entry name" value="EcfA_1"/>
</dbReference>
<feature type="domain" description="ABC transporter" evidence="9">
    <location>
        <begin position="2"/>
        <end position="236"/>
    </location>
</feature>
<proteinExistence type="inferred from homology"/>
<evidence type="ECO:0000256" key="6">
    <source>
        <dbReference type="ARBA" id="ARBA00022840"/>
    </source>
</evidence>
<keyword evidence="7" id="KW-1278">Translocase</keyword>
<evidence type="ECO:0000256" key="4">
    <source>
        <dbReference type="ARBA" id="ARBA00022475"/>
    </source>
</evidence>
<dbReference type="SMART" id="SM00382">
    <property type="entry name" value="AAA"/>
    <property type="match status" value="1"/>
</dbReference>
<protein>
    <submittedName>
        <fullName evidence="10">Energy-coupling factor transport system ATP-binding protein</fullName>
    </submittedName>
</protein>
<reference evidence="10 11" key="1">
    <citation type="submission" date="2016-10" db="EMBL/GenBank/DDBJ databases">
        <authorList>
            <person name="Varghese N."/>
            <person name="Submissions S."/>
        </authorList>
    </citation>
    <scope>NUCLEOTIDE SEQUENCE [LARGE SCALE GENOMIC DNA]</scope>
    <source>
        <strain evidence="10 11">IBRC-M10081</strain>
    </source>
</reference>
<dbReference type="PROSITE" id="PS50893">
    <property type="entry name" value="ABC_TRANSPORTER_2"/>
    <property type="match status" value="1"/>
</dbReference>
<dbReference type="GO" id="GO:0042626">
    <property type="term" value="F:ATPase-coupled transmembrane transporter activity"/>
    <property type="evidence" value="ECO:0007669"/>
    <property type="project" value="TreeGrafter"/>
</dbReference>
<dbReference type="InterPro" id="IPR027417">
    <property type="entry name" value="P-loop_NTPase"/>
</dbReference>
<dbReference type="FunFam" id="3.40.50.300:FF:000224">
    <property type="entry name" value="Energy-coupling factor transporter ATP-binding protein EcfA"/>
    <property type="match status" value="1"/>
</dbReference>
<evidence type="ECO:0000256" key="8">
    <source>
        <dbReference type="ARBA" id="ARBA00023136"/>
    </source>
</evidence>
<name>A0A662Z2P9_9STAP</name>
<dbReference type="NCBIfam" id="TIGR04520">
    <property type="entry name" value="ECF_ATPase_1"/>
    <property type="match status" value="1"/>
</dbReference>